<dbReference type="InterPro" id="IPR023393">
    <property type="entry name" value="START-like_dom_sf"/>
</dbReference>
<dbReference type="InterPro" id="IPR019587">
    <property type="entry name" value="Polyketide_cyclase/dehydratase"/>
</dbReference>
<evidence type="ECO:0000313" key="2">
    <source>
        <dbReference type="Proteomes" id="UP000030649"/>
    </source>
</evidence>
<dbReference type="HOGENOM" id="CLU_1830640_0_0_2"/>
<evidence type="ECO:0008006" key="3">
    <source>
        <dbReference type="Google" id="ProtNLM"/>
    </source>
</evidence>
<dbReference type="Pfam" id="PF10604">
    <property type="entry name" value="Polyketide_cyc2"/>
    <property type="match status" value="1"/>
</dbReference>
<gene>
    <name evidence="1" type="ORF">J07HQW1_02062</name>
</gene>
<dbReference type="CDD" id="cd07812">
    <property type="entry name" value="SRPBCC"/>
    <property type="match status" value="1"/>
</dbReference>
<dbReference type="SUPFAM" id="SSF55961">
    <property type="entry name" value="Bet v1-like"/>
    <property type="match status" value="1"/>
</dbReference>
<organism evidence="1 2">
    <name type="scientific">Haloquadratum walsbyi J07HQW1</name>
    <dbReference type="NCBI Taxonomy" id="1238424"/>
    <lineage>
        <taxon>Archaea</taxon>
        <taxon>Methanobacteriati</taxon>
        <taxon>Methanobacteriota</taxon>
        <taxon>Stenosarchaea group</taxon>
        <taxon>Halobacteria</taxon>
        <taxon>Halobacteriales</taxon>
        <taxon>Haloferacaceae</taxon>
        <taxon>Haloquadratum</taxon>
    </lineage>
</organism>
<protein>
    <recommendedName>
        <fullName evidence="3">Polyketide cyclase / dehydrase and lipid transport</fullName>
    </recommendedName>
</protein>
<proteinExistence type="predicted"/>
<reference evidence="1 2" key="1">
    <citation type="journal article" date="2013" name="PLoS ONE">
        <title>Assembly-driven community genomics of a hypersaline microbial ecosystem.</title>
        <authorList>
            <person name="Podell S."/>
            <person name="Ugalde J.A."/>
            <person name="Narasingarao P."/>
            <person name="Banfield J.F."/>
            <person name="Heidelberg K.B."/>
            <person name="Allen E.E."/>
        </authorList>
    </citation>
    <scope>NUCLEOTIDE SEQUENCE [LARGE SCALE GENOMIC DNA]</scope>
    <source>
        <strain evidence="2">J07HQW1</strain>
    </source>
</reference>
<dbReference type="Gene3D" id="3.30.530.20">
    <property type="match status" value="1"/>
</dbReference>
<sequence length="153" mass="17155">MTVRVRRVFEFTAPPSDVWEFIADPSKRADAISVVDTYEVDDAVNTDIDTDSVATSATWEVALPIPLINSTATVETEDVARDPPTHVKFVGKSSVMNVTGEHTIEHDEMSHTTRLINEFVVDGRVPGVERYFKRNLDDELDNLESALRQSFTE</sequence>
<accession>U1N6G3</accession>
<dbReference type="Proteomes" id="UP000030649">
    <property type="component" value="Unassembled WGS sequence"/>
</dbReference>
<name>U1N6G3_9EURY</name>
<dbReference type="STRING" id="1238424.J07HQW1_02062"/>
<dbReference type="AlphaFoldDB" id="U1N6G3"/>
<dbReference type="EMBL" id="KE356560">
    <property type="protein sequence ID" value="ERG92028.1"/>
    <property type="molecule type" value="Genomic_DNA"/>
</dbReference>
<evidence type="ECO:0000313" key="1">
    <source>
        <dbReference type="EMBL" id="ERG92028.1"/>
    </source>
</evidence>